<dbReference type="InterPro" id="IPR011698">
    <property type="entry name" value="GATase_3"/>
</dbReference>
<dbReference type="GO" id="GO:0042242">
    <property type="term" value="F:cobyrinic acid a,c-diamide synthase activity"/>
    <property type="evidence" value="ECO:0007669"/>
    <property type="project" value="InterPro"/>
</dbReference>
<dbReference type="InterPro" id="IPR029062">
    <property type="entry name" value="Class_I_gatase-like"/>
</dbReference>
<dbReference type="HAMAP" id="MF_00027">
    <property type="entry name" value="CobB_CbiA"/>
    <property type="match status" value="1"/>
</dbReference>
<protein>
    <recommendedName>
        <fullName evidence="7">Hydrogenobyrinate a,c-diamide synthase</fullName>
        <ecNumber evidence="7">6.3.5.9</ecNumber>
    </recommendedName>
    <alternativeName>
        <fullName evidence="7">Hydrogenobyrinic acid a,c-diamide synthase</fullName>
    </alternativeName>
</protein>
<comment type="cofactor">
    <cofactor evidence="1 7">
        <name>Mg(2+)</name>
        <dbReference type="ChEBI" id="CHEBI:18420"/>
    </cofactor>
</comment>
<evidence type="ECO:0000259" key="9">
    <source>
        <dbReference type="Pfam" id="PF07685"/>
    </source>
</evidence>
<dbReference type="GO" id="GO:0043802">
    <property type="term" value="F:hydrogenobyrinic acid a,c-diamide synthase (glutamine-hydrolysing) activity"/>
    <property type="evidence" value="ECO:0007669"/>
    <property type="project" value="UniProtKB-UniRule"/>
</dbReference>
<dbReference type="EC" id="6.3.5.9" evidence="7"/>
<comment type="function">
    <text evidence="7">Catalyzes the ATP-dependent amidation of the two carboxylate groups at positions a and c of hydrogenobyrinate, using either L-glutamine or ammonia as the nitrogen source.</text>
</comment>
<evidence type="ECO:0000313" key="10">
    <source>
        <dbReference type="EMBL" id="SFO11990.1"/>
    </source>
</evidence>
<keyword evidence="3 7" id="KW-0547">Nucleotide-binding</keyword>
<evidence type="ECO:0000256" key="7">
    <source>
        <dbReference type="HAMAP-Rule" id="MF_00027"/>
    </source>
</evidence>
<sequence length="461" mass="47011">MVSLPRVVVAAPSSNAGKTSVTTGLVAALTARGSAVSPHKVGPDYIDPGYAGLAAGRPGRNLDPWLCGEERIAPLFLHGARGADVAVVEGVMGLFDGATHPTVEPGFASTAHVAGLLQAPVLLVVDASSQARSVAALVHGFATFDPAVRIGGVVLNRVGSDRHEAILREALGAAGVPVLGALRRMKALATPSRHLGLVPAAERSAEALATVRRLGEVVAAGVDLDAVLRLARTAPDLPATPWEPAAEVTPVPGRPRIAVAGGAAFSFTYRESVELLEAAGAEVVTVDPLRDEALPEGTAGLVVGGGFPEVYADALSANETLRADVAALAARGGPVAAECAGLLYLSRELDGAPMCGVLDVATRMTPRLTLGYRAAVAVTDSVLAPAGTRVRGHEFHRTTALPAAGPTPAWQWSAAGPEGFVAGSVHASYLHLNWAGSPALAERLVAACAAAVPEEARRAHR</sequence>
<reference evidence="11" key="1">
    <citation type="submission" date="2016-10" db="EMBL/GenBank/DDBJ databases">
        <authorList>
            <person name="Varghese N."/>
            <person name="Submissions S."/>
        </authorList>
    </citation>
    <scope>NUCLEOTIDE SEQUENCE [LARGE SCALE GENOMIC DNA]</scope>
    <source>
        <strain evidence="11">DSM 43161</strain>
    </source>
</reference>
<evidence type="ECO:0000256" key="5">
    <source>
        <dbReference type="ARBA" id="ARBA00022842"/>
    </source>
</evidence>
<gene>
    <name evidence="7" type="primary">cobB</name>
    <name evidence="10" type="ORF">SAMN05660359_01535</name>
</gene>
<comment type="miscellaneous">
    <text evidence="7">The a and c carboxylates of hydrogenobyrinate are activated for nucleophilic attack via formation of a phosphorylated intermediate by ATP. CobB catalyzes first the amidation of the c-carboxylate, and then that of the a-carboxylate.</text>
</comment>
<dbReference type="SUPFAM" id="SSF52540">
    <property type="entry name" value="P-loop containing nucleoside triphosphate hydrolases"/>
    <property type="match status" value="1"/>
</dbReference>
<dbReference type="CDD" id="cd03130">
    <property type="entry name" value="GATase1_CobB"/>
    <property type="match status" value="1"/>
</dbReference>
<dbReference type="GO" id="GO:0005524">
    <property type="term" value="F:ATP binding"/>
    <property type="evidence" value="ECO:0007669"/>
    <property type="project" value="UniProtKB-UniRule"/>
</dbReference>
<feature type="domain" description="CobQ/CobB/MinD/ParA nucleotide binding" evidence="8">
    <location>
        <begin position="7"/>
        <end position="194"/>
    </location>
</feature>
<keyword evidence="11" id="KW-1185">Reference proteome</keyword>
<evidence type="ECO:0000256" key="6">
    <source>
        <dbReference type="ARBA" id="ARBA00022962"/>
    </source>
</evidence>
<dbReference type="NCBIfam" id="NF002204">
    <property type="entry name" value="PRK01077.1"/>
    <property type="match status" value="1"/>
</dbReference>
<dbReference type="PANTHER" id="PTHR43873:SF1">
    <property type="entry name" value="COBYRINATE A,C-DIAMIDE SYNTHASE"/>
    <property type="match status" value="1"/>
</dbReference>
<name>A0A1I5EKP7_9ACTN</name>
<dbReference type="Pfam" id="PF01656">
    <property type="entry name" value="CbiA"/>
    <property type="match status" value="1"/>
</dbReference>
<dbReference type="UniPathway" id="UPA00148">
    <property type="reaction ID" value="UER00220"/>
</dbReference>
<dbReference type="Gene3D" id="3.40.50.880">
    <property type="match status" value="1"/>
</dbReference>
<dbReference type="AlphaFoldDB" id="A0A1I5EKP7"/>
<comment type="pathway">
    <text evidence="7">Cofactor biosynthesis; adenosylcobalamin biosynthesis; cob(II)yrinate a,c-diamide from precorrin-2 (aerobic route): step 9/10.</text>
</comment>
<dbReference type="InterPro" id="IPR004484">
    <property type="entry name" value="CbiA/CobB_synth"/>
</dbReference>
<evidence type="ECO:0000256" key="2">
    <source>
        <dbReference type="ARBA" id="ARBA00022598"/>
    </source>
</evidence>
<evidence type="ECO:0000259" key="8">
    <source>
        <dbReference type="Pfam" id="PF01656"/>
    </source>
</evidence>
<dbReference type="SUPFAM" id="SSF52317">
    <property type="entry name" value="Class I glutamine amidotransferase-like"/>
    <property type="match status" value="1"/>
</dbReference>
<keyword evidence="5 7" id="KW-0460">Magnesium</keyword>
<comment type="similarity">
    <text evidence="7">Belongs to the CobB/CbiA family.</text>
</comment>
<dbReference type="PANTHER" id="PTHR43873">
    <property type="entry name" value="COBYRINATE A,C-DIAMIDE SYNTHASE"/>
    <property type="match status" value="1"/>
</dbReference>
<dbReference type="NCBIfam" id="TIGR00379">
    <property type="entry name" value="cobB"/>
    <property type="match status" value="1"/>
</dbReference>
<keyword evidence="7" id="KW-0169">Cobalamin biosynthesis</keyword>
<evidence type="ECO:0000313" key="11">
    <source>
        <dbReference type="Proteomes" id="UP000183642"/>
    </source>
</evidence>
<dbReference type="Gene3D" id="3.40.50.300">
    <property type="entry name" value="P-loop containing nucleotide triphosphate hydrolases"/>
    <property type="match status" value="1"/>
</dbReference>
<dbReference type="CDD" id="cd05388">
    <property type="entry name" value="CobB_N"/>
    <property type="match status" value="1"/>
</dbReference>
<comment type="domain">
    <text evidence="7">Comprises of two domains. The C-terminal domain contains the binding site for glutamine and catalyzes the hydrolysis of this substrate to glutamate and ammonia. The N-terminal domain is anticipated to bind ATP and hydrogenobyrinate and catalyzes the ultimate synthesis of the diamide product. The ammonia produced via the glutaminase domain is probably translocated to the adjacent domain via a molecular tunnel, where it reacts with an activated intermediate.</text>
</comment>
<dbReference type="PROSITE" id="PS51274">
    <property type="entry name" value="GATASE_COBBQ"/>
    <property type="match status" value="1"/>
</dbReference>
<feature type="domain" description="CobB/CobQ-like glutamine amidotransferase" evidence="9">
    <location>
        <begin position="256"/>
        <end position="436"/>
    </location>
</feature>
<dbReference type="Pfam" id="PF07685">
    <property type="entry name" value="GATase_3"/>
    <property type="match status" value="1"/>
</dbReference>
<dbReference type="Proteomes" id="UP000183642">
    <property type="component" value="Unassembled WGS sequence"/>
</dbReference>
<comment type="catalytic activity">
    <reaction evidence="7">
        <text>hydrogenobyrinate + 2 L-glutamine + 2 ATP + 2 H2O = hydrogenobyrinate a,c-diamide + 2 L-glutamate + 2 ADP + 2 phosphate + 2 H(+)</text>
        <dbReference type="Rhea" id="RHEA:12544"/>
        <dbReference type="ChEBI" id="CHEBI:15377"/>
        <dbReference type="ChEBI" id="CHEBI:15378"/>
        <dbReference type="ChEBI" id="CHEBI:29985"/>
        <dbReference type="ChEBI" id="CHEBI:30616"/>
        <dbReference type="ChEBI" id="CHEBI:43474"/>
        <dbReference type="ChEBI" id="CHEBI:58359"/>
        <dbReference type="ChEBI" id="CHEBI:77873"/>
        <dbReference type="ChEBI" id="CHEBI:77874"/>
        <dbReference type="ChEBI" id="CHEBI:456216"/>
        <dbReference type="EC" id="6.3.5.9"/>
    </reaction>
</comment>
<evidence type="ECO:0000256" key="3">
    <source>
        <dbReference type="ARBA" id="ARBA00022741"/>
    </source>
</evidence>
<keyword evidence="4 7" id="KW-0067">ATP-binding</keyword>
<dbReference type="GO" id="GO:0009236">
    <property type="term" value="P:cobalamin biosynthetic process"/>
    <property type="evidence" value="ECO:0007669"/>
    <property type="project" value="UniProtKB-UniRule"/>
</dbReference>
<dbReference type="InterPro" id="IPR027417">
    <property type="entry name" value="P-loop_NTPase"/>
</dbReference>
<organism evidence="10 11">
    <name type="scientific">Geodermatophilus obscurus</name>
    <dbReference type="NCBI Taxonomy" id="1861"/>
    <lineage>
        <taxon>Bacteria</taxon>
        <taxon>Bacillati</taxon>
        <taxon>Actinomycetota</taxon>
        <taxon>Actinomycetes</taxon>
        <taxon>Geodermatophilales</taxon>
        <taxon>Geodermatophilaceae</taxon>
        <taxon>Geodermatophilus</taxon>
    </lineage>
</organism>
<feature type="active site" description="Nucleophile" evidence="7">
    <location>
        <position position="339"/>
    </location>
</feature>
<proteinExistence type="inferred from homology"/>
<evidence type="ECO:0000256" key="1">
    <source>
        <dbReference type="ARBA" id="ARBA00001946"/>
    </source>
</evidence>
<evidence type="ECO:0000256" key="4">
    <source>
        <dbReference type="ARBA" id="ARBA00022840"/>
    </source>
</evidence>
<dbReference type="EMBL" id="FOWE01000003">
    <property type="protein sequence ID" value="SFO11990.1"/>
    <property type="molecule type" value="Genomic_DNA"/>
</dbReference>
<dbReference type="InterPro" id="IPR002586">
    <property type="entry name" value="CobQ/CobB/MinD/ParA_Nub-bd_dom"/>
</dbReference>
<accession>A0A1I5EKP7</accession>
<keyword evidence="2 7" id="KW-0436">Ligase</keyword>
<feature type="site" description="Increases nucleophilicity of active site Cys" evidence="7">
    <location>
        <position position="431"/>
    </location>
</feature>
<keyword evidence="6 7" id="KW-0315">Glutamine amidotransferase</keyword>